<dbReference type="RefSeq" id="WP_189635358.1">
    <property type="nucleotide sequence ID" value="NZ_BMYQ01000019.1"/>
</dbReference>
<name>A0A918J4S4_9RHOB</name>
<dbReference type="InterPro" id="IPR027266">
    <property type="entry name" value="TrmE/GcvT-like"/>
</dbReference>
<dbReference type="EMBL" id="BMYQ01000019">
    <property type="protein sequence ID" value="GGW45271.1"/>
    <property type="molecule type" value="Genomic_DNA"/>
</dbReference>
<keyword evidence="2" id="KW-1185">Reference proteome</keyword>
<reference evidence="1" key="2">
    <citation type="submission" date="2020-09" db="EMBL/GenBank/DDBJ databases">
        <authorList>
            <person name="Sun Q."/>
            <person name="Kim S."/>
        </authorList>
    </citation>
    <scope>NUCLEOTIDE SEQUENCE</scope>
    <source>
        <strain evidence="1">KCTC 23714</strain>
    </source>
</reference>
<sequence length="188" mass="19917">MTDLIPHTALGGTTPRQLRLRDLTMTERPDLALAWLARRQGAPLPAPFGLELPGPGGWHQGGDHAAFWTGPDQWMIEGPGRASEDFALAVAKAAPGASVSDQTDAWVAVDITATSGVAGIEALLPRLVNLDPRRLAPGSATRTGFEHLSVFIIRRAADHLTVLGMRSAAGSLWHGLERAARVQLALSA</sequence>
<dbReference type="Gene3D" id="3.30.1360.120">
    <property type="entry name" value="Probable tRNA modification gtpase trme, domain 1"/>
    <property type="match status" value="1"/>
</dbReference>
<accession>A0A918J4S4</accession>
<evidence type="ECO:0000313" key="2">
    <source>
        <dbReference type="Proteomes" id="UP000628984"/>
    </source>
</evidence>
<gene>
    <name evidence="1" type="primary">soxG</name>
    <name evidence="1" type="ORF">GCM10011452_36850</name>
</gene>
<dbReference type="AlphaFoldDB" id="A0A918J4S4"/>
<protein>
    <submittedName>
        <fullName evidence="1">Sarcosine oxidase subunit gamma</fullName>
    </submittedName>
</protein>
<proteinExistence type="predicted"/>
<organism evidence="1 2">
    <name type="scientific">Gemmobacter lanyuensis</name>
    <dbReference type="NCBI Taxonomy" id="1054497"/>
    <lineage>
        <taxon>Bacteria</taxon>
        <taxon>Pseudomonadati</taxon>
        <taxon>Pseudomonadota</taxon>
        <taxon>Alphaproteobacteria</taxon>
        <taxon>Rhodobacterales</taxon>
        <taxon>Paracoccaceae</taxon>
        <taxon>Gemmobacter</taxon>
    </lineage>
</organism>
<comment type="caution">
    <text evidence="1">The sequence shown here is derived from an EMBL/GenBank/DDBJ whole genome shotgun (WGS) entry which is preliminary data.</text>
</comment>
<evidence type="ECO:0000313" key="1">
    <source>
        <dbReference type="EMBL" id="GGW45271.1"/>
    </source>
</evidence>
<dbReference type="Proteomes" id="UP000628984">
    <property type="component" value="Unassembled WGS sequence"/>
</dbReference>
<reference evidence="1" key="1">
    <citation type="journal article" date="2014" name="Int. J. Syst. Evol. Microbiol.">
        <title>Complete genome sequence of Corynebacterium casei LMG S-19264T (=DSM 44701T), isolated from a smear-ripened cheese.</title>
        <authorList>
            <consortium name="US DOE Joint Genome Institute (JGI-PGF)"/>
            <person name="Walter F."/>
            <person name="Albersmeier A."/>
            <person name="Kalinowski J."/>
            <person name="Ruckert C."/>
        </authorList>
    </citation>
    <scope>NUCLEOTIDE SEQUENCE</scope>
    <source>
        <strain evidence="1">KCTC 23714</strain>
    </source>
</reference>